<evidence type="ECO:0000313" key="3">
    <source>
        <dbReference type="Proteomes" id="UP000068210"/>
    </source>
</evidence>
<dbReference type="RefSeq" id="WP_227028753.1">
    <property type="nucleotide sequence ID" value="NZ_CP010415.1"/>
</dbReference>
<evidence type="ECO:0000313" key="2">
    <source>
        <dbReference type="EMBL" id="AJE23090.1"/>
    </source>
</evidence>
<dbReference type="STRING" id="1328314.Achr_36990"/>
<protein>
    <submittedName>
        <fullName evidence="2">Uncharacterized protein</fullName>
    </submittedName>
</protein>
<keyword evidence="3" id="KW-1185">Reference proteome</keyword>
<feature type="compositionally biased region" description="Basic and acidic residues" evidence="1">
    <location>
        <begin position="1"/>
        <end position="11"/>
    </location>
</feature>
<dbReference type="AlphaFoldDB" id="A0A0C4WTS0"/>
<proteinExistence type="predicted"/>
<dbReference type="EMBL" id="CP010415">
    <property type="protein sequence ID" value="AJE23090.1"/>
    <property type="molecule type" value="Genomic_DNA"/>
</dbReference>
<dbReference type="Proteomes" id="UP000068210">
    <property type="component" value="Chromosome"/>
</dbReference>
<gene>
    <name evidence="2" type="ORF">Achr_36990</name>
</gene>
<dbReference type="HOGENOM" id="CLU_1794834_0_0_6"/>
<reference evidence="2 3" key="1">
    <citation type="journal article" date="2015" name="PLoS ONE">
        <title>Azotobacter Genomes: The Genome of Azotobacter chroococcum NCIMB 8003 (ATCC 4412).</title>
        <authorList>
            <person name="Robson R.L."/>
            <person name="Jones R."/>
            <person name="Robson R.M."/>
            <person name="Schwartz A."/>
            <person name="Richardson T.H."/>
        </authorList>
    </citation>
    <scope>NUCLEOTIDE SEQUENCE [LARGE SCALE GENOMIC DNA]</scope>
    <source>
        <strain evidence="2 3">NCIMB 8003</strain>
    </source>
</reference>
<accession>A0A0C4WTS0</accession>
<dbReference type="KEGG" id="acx:Achr_36990"/>
<evidence type="ECO:0000256" key="1">
    <source>
        <dbReference type="SAM" id="MobiDB-lite"/>
    </source>
</evidence>
<name>A0A0C4WTS0_9GAMM</name>
<sequence length="155" mass="16928">MSAERTTDARRSTSGAPRFQIAADRQSATRRVRYIETSHADDGSCRLCQLDSGTLTAAGEPMSQPDQEPMDDEAFAEQALIEAIENQIAADDPPAAKATLNKLTLVGYEREESLHLMALVLAHEIAAMLREDRPFDSAWYAQALRALPELPEAAG</sequence>
<feature type="region of interest" description="Disordered" evidence="1">
    <location>
        <begin position="1"/>
        <end position="25"/>
    </location>
</feature>
<organism evidence="2 3">
    <name type="scientific">Azotobacter chroococcum NCIMB 8003</name>
    <dbReference type="NCBI Taxonomy" id="1328314"/>
    <lineage>
        <taxon>Bacteria</taxon>
        <taxon>Pseudomonadati</taxon>
        <taxon>Pseudomonadota</taxon>
        <taxon>Gammaproteobacteria</taxon>
        <taxon>Pseudomonadales</taxon>
        <taxon>Pseudomonadaceae</taxon>
        <taxon>Azotobacter</taxon>
    </lineage>
</organism>